<evidence type="ECO:0000313" key="1">
    <source>
        <dbReference type="EMBL" id="PTV01054.1"/>
    </source>
</evidence>
<gene>
    <name evidence="1" type="ORF">DB325_09895</name>
</gene>
<evidence type="ECO:0000313" key="2">
    <source>
        <dbReference type="Proteomes" id="UP000244083"/>
    </source>
</evidence>
<proteinExistence type="predicted"/>
<dbReference type="EMBL" id="QAZN01000030">
    <property type="protein sequence ID" value="PTV01054.1"/>
    <property type="molecule type" value="Genomic_DNA"/>
</dbReference>
<name>A0A2T5Q194_LIMRT</name>
<accession>A0A2T5Q194</accession>
<organism evidence="1 2">
    <name type="scientific">Limosilactobacillus reuteri</name>
    <name type="common">Lactobacillus reuteri</name>
    <dbReference type="NCBI Taxonomy" id="1598"/>
    <lineage>
        <taxon>Bacteria</taxon>
        <taxon>Bacillati</taxon>
        <taxon>Bacillota</taxon>
        <taxon>Bacilli</taxon>
        <taxon>Lactobacillales</taxon>
        <taxon>Lactobacillaceae</taxon>
        <taxon>Limosilactobacillus</taxon>
    </lineage>
</organism>
<protein>
    <submittedName>
        <fullName evidence="1">Uncharacterized protein</fullName>
    </submittedName>
</protein>
<dbReference type="Proteomes" id="UP000244083">
    <property type="component" value="Unassembled WGS sequence"/>
</dbReference>
<reference evidence="2" key="1">
    <citation type="submission" date="2018-04" db="EMBL/GenBank/DDBJ databases">
        <title>Draft Genome Sequences of 10 Lactobacillus Species from 22 Commercial Probiotic Products.</title>
        <authorList>
            <person name="Gangiredla J."/>
            <person name="Barnaba T.J."/>
            <person name="Mammel M.K."/>
            <person name="Lacher D.W."/>
            <person name="Elkins C.A."/>
            <person name="Lampel K.A."/>
            <person name="Whitehouse C.A."/>
            <person name="Tartera C."/>
        </authorList>
    </citation>
    <scope>NUCLEOTIDE SEQUENCE [LARGE SCALE GENOMIC DNA]</scope>
    <source>
        <strain evidence="2">DS12_10</strain>
    </source>
</reference>
<comment type="caution">
    <text evidence="1">The sequence shown here is derived from an EMBL/GenBank/DDBJ whole genome shotgun (WGS) entry which is preliminary data.</text>
</comment>
<dbReference type="AlphaFoldDB" id="A0A2T5Q194"/>
<sequence length="64" mass="7199">MTDKQIIQLNPKIKPTIKLTQDELLNAIAINQTFSLTYNQQAISNNTFLKPASNQKNLTLADLL</sequence>